<dbReference type="InterPro" id="IPR050951">
    <property type="entry name" value="Retrovirus_Pol_polyprotein"/>
</dbReference>
<dbReference type="AlphaFoldDB" id="A0A0M3ISN1"/>
<sequence>MLKINGRTGAGRIFERYGNNAHNLLGLDFIDKLAYGTWPRCVTTSDGSLASTSPLRNAPNQSPFSTRGNAIRSRLENQGVVTKVDYSRWAAPIVVLKKASGNLRFCADFSTGLSDALELHKYPLPLPEDIFVTLNGGCYFSQIDFADAYLQVEVDDASQELLTINTHKGFSRYNRLSFGVKSAPGIFQQIVDTMLARIKGAVAYLDDVITVGRTEEEHFANLDAVYQGIRIPHQSREAQISSSLLPSNILVS</sequence>
<dbReference type="SUPFAM" id="SSF56672">
    <property type="entry name" value="DNA/RNA polymerases"/>
    <property type="match status" value="1"/>
</dbReference>
<protein>
    <submittedName>
        <fullName evidence="3">Reverse transcriptase domain-containing protein</fullName>
    </submittedName>
</protein>
<proteinExistence type="predicted"/>
<dbReference type="InterPro" id="IPR043502">
    <property type="entry name" value="DNA/RNA_pol_sf"/>
</dbReference>
<dbReference type="Gene3D" id="3.30.70.270">
    <property type="match status" value="1"/>
</dbReference>
<dbReference type="PANTHER" id="PTHR37984:SF5">
    <property type="entry name" value="PROTEIN NYNRIN-LIKE"/>
    <property type="match status" value="1"/>
</dbReference>
<dbReference type="InterPro" id="IPR000477">
    <property type="entry name" value="RT_dom"/>
</dbReference>
<dbReference type="WBParaSite" id="ALUE_0002175901-mRNA-1">
    <property type="protein sequence ID" value="ALUE_0002175901-mRNA-1"/>
    <property type="gene ID" value="ALUE_0002175901"/>
</dbReference>
<organism evidence="2 3">
    <name type="scientific">Ascaris lumbricoides</name>
    <name type="common">Giant roundworm</name>
    <dbReference type="NCBI Taxonomy" id="6252"/>
    <lineage>
        <taxon>Eukaryota</taxon>
        <taxon>Metazoa</taxon>
        <taxon>Ecdysozoa</taxon>
        <taxon>Nematoda</taxon>
        <taxon>Chromadorea</taxon>
        <taxon>Rhabditida</taxon>
        <taxon>Spirurina</taxon>
        <taxon>Ascaridomorpha</taxon>
        <taxon>Ascaridoidea</taxon>
        <taxon>Ascarididae</taxon>
        <taxon>Ascaris</taxon>
    </lineage>
</organism>
<dbReference type="InterPro" id="IPR043128">
    <property type="entry name" value="Rev_trsase/Diguanyl_cyclase"/>
</dbReference>
<name>A0A0M3ISN1_ASCLU</name>
<evidence type="ECO:0000259" key="1">
    <source>
        <dbReference type="Pfam" id="PF00078"/>
    </source>
</evidence>
<dbReference type="Proteomes" id="UP000036681">
    <property type="component" value="Unplaced"/>
</dbReference>
<dbReference type="CDD" id="cd01647">
    <property type="entry name" value="RT_LTR"/>
    <property type="match status" value="1"/>
</dbReference>
<feature type="domain" description="Reverse transcriptase" evidence="1">
    <location>
        <begin position="120"/>
        <end position="227"/>
    </location>
</feature>
<dbReference type="Gene3D" id="3.10.10.10">
    <property type="entry name" value="HIV Type 1 Reverse Transcriptase, subunit A, domain 1"/>
    <property type="match status" value="1"/>
</dbReference>
<evidence type="ECO:0000313" key="3">
    <source>
        <dbReference type="WBParaSite" id="ALUE_0002175901-mRNA-1"/>
    </source>
</evidence>
<dbReference type="Pfam" id="PF00078">
    <property type="entry name" value="RVT_1"/>
    <property type="match status" value="1"/>
</dbReference>
<reference evidence="3" key="1">
    <citation type="submission" date="2017-02" db="UniProtKB">
        <authorList>
            <consortium name="WormBaseParasite"/>
        </authorList>
    </citation>
    <scope>IDENTIFICATION</scope>
</reference>
<keyword evidence="2" id="KW-1185">Reference proteome</keyword>
<accession>A0A0M3ISN1</accession>
<evidence type="ECO:0000313" key="2">
    <source>
        <dbReference type="Proteomes" id="UP000036681"/>
    </source>
</evidence>
<dbReference type="PANTHER" id="PTHR37984">
    <property type="entry name" value="PROTEIN CBG26694"/>
    <property type="match status" value="1"/>
</dbReference>